<dbReference type="InterPro" id="IPR011032">
    <property type="entry name" value="GroES-like_sf"/>
</dbReference>
<name>A0ABV6D0E1_9SPHN</name>
<reference evidence="10 11" key="1">
    <citation type="submission" date="2024-09" db="EMBL/GenBank/DDBJ databases">
        <authorList>
            <person name="Sun Q."/>
            <person name="Mori K."/>
        </authorList>
    </citation>
    <scope>NUCLEOTIDE SEQUENCE [LARGE SCALE GENOMIC DNA]</scope>
    <source>
        <strain evidence="10 11">CCM 7706</strain>
    </source>
</reference>
<accession>A0ABV6D0E1</accession>
<evidence type="ECO:0000313" key="11">
    <source>
        <dbReference type="Proteomes" id="UP001589798"/>
    </source>
</evidence>
<evidence type="ECO:0000256" key="6">
    <source>
        <dbReference type="RuleBase" id="RU361277"/>
    </source>
</evidence>
<dbReference type="PANTHER" id="PTHR43350">
    <property type="entry name" value="NAD-DEPENDENT ALCOHOL DEHYDROGENASE"/>
    <property type="match status" value="1"/>
</dbReference>
<dbReference type="Gene3D" id="3.40.50.720">
    <property type="entry name" value="NAD(P)-binding Rossmann-like Domain"/>
    <property type="match status" value="1"/>
</dbReference>
<keyword evidence="5" id="KW-0560">Oxidoreductase</keyword>
<comment type="caution">
    <text evidence="10">The sequence shown here is derived from an EMBL/GenBank/DDBJ whole genome shotgun (WGS) entry which is preliminary data.</text>
</comment>
<evidence type="ECO:0000259" key="8">
    <source>
        <dbReference type="Pfam" id="PF00107"/>
    </source>
</evidence>
<keyword evidence="7" id="KW-1133">Transmembrane helix</keyword>
<evidence type="ECO:0000256" key="5">
    <source>
        <dbReference type="ARBA" id="ARBA00023002"/>
    </source>
</evidence>
<dbReference type="SUPFAM" id="SSF51735">
    <property type="entry name" value="NAD(P)-binding Rossmann-fold domains"/>
    <property type="match status" value="1"/>
</dbReference>
<dbReference type="InterPro" id="IPR013149">
    <property type="entry name" value="ADH-like_C"/>
</dbReference>
<dbReference type="SUPFAM" id="SSF50129">
    <property type="entry name" value="GroES-like"/>
    <property type="match status" value="1"/>
</dbReference>
<evidence type="ECO:0000313" key="10">
    <source>
        <dbReference type="EMBL" id="MFC0206120.1"/>
    </source>
</evidence>
<keyword evidence="3 6" id="KW-0479">Metal-binding</keyword>
<dbReference type="Gene3D" id="3.90.180.10">
    <property type="entry name" value="Medium-chain alcohol dehydrogenases, catalytic domain"/>
    <property type="match status" value="1"/>
</dbReference>
<dbReference type="RefSeq" id="WP_379488744.1">
    <property type="nucleotide sequence ID" value="NZ_JBHLWK010000023.1"/>
</dbReference>
<dbReference type="EMBL" id="JBHLWK010000023">
    <property type="protein sequence ID" value="MFC0206120.1"/>
    <property type="molecule type" value="Genomic_DNA"/>
</dbReference>
<gene>
    <name evidence="10" type="ORF">ACFFJC_17795</name>
</gene>
<dbReference type="InterPro" id="IPR036291">
    <property type="entry name" value="NAD(P)-bd_dom_sf"/>
</dbReference>
<dbReference type="Proteomes" id="UP001589798">
    <property type="component" value="Unassembled WGS sequence"/>
</dbReference>
<keyword evidence="7" id="KW-0472">Membrane</keyword>
<evidence type="ECO:0000256" key="7">
    <source>
        <dbReference type="SAM" id="Phobius"/>
    </source>
</evidence>
<organism evidence="10 11">
    <name type="scientific">Novosphingobium soli</name>
    <dbReference type="NCBI Taxonomy" id="574956"/>
    <lineage>
        <taxon>Bacteria</taxon>
        <taxon>Pseudomonadati</taxon>
        <taxon>Pseudomonadota</taxon>
        <taxon>Alphaproteobacteria</taxon>
        <taxon>Sphingomonadales</taxon>
        <taxon>Sphingomonadaceae</taxon>
        <taxon>Novosphingobium</taxon>
    </lineage>
</organism>
<evidence type="ECO:0000256" key="4">
    <source>
        <dbReference type="ARBA" id="ARBA00022833"/>
    </source>
</evidence>
<dbReference type="InterPro" id="IPR013154">
    <property type="entry name" value="ADH-like_N"/>
</dbReference>
<protein>
    <submittedName>
        <fullName evidence="10">Zinc-binding dehydrogenase</fullName>
    </submittedName>
</protein>
<dbReference type="PROSITE" id="PS00059">
    <property type="entry name" value="ADH_ZINC"/>
    <property type="match status" value="1"/>
</dbReference>
<dbReference type="Pfam" id="PF00107">
    <property type="entry name" value="ADH_zinc_N"/>
    <property type="match status" value="1"/>
</dbReference>
<feature type="domain" description="Alcohol dehydrogenase-like N-terminal" evidence="9">
    <location>
        <begin position="42"/>
        <end position="157"/>
    </location>
</feature>
<dbReference type="PANTHER" id="PTHR43350:SF19">
    <property type="entry name" value="D-GULOSIDE 3-DEHYDROGENASE"/>
    <property type="match status" value="1"/>
</dbReference>
<feature type="domain" description="Alcohol dehydrogenase-like C-terminal" evidence="8">
    <location>
        <begin position="195"/>
        <end position="321"/>
    </location>
</feature>
<evidence type="ECO:0000256" key="2">
    <source>
        <dbReference type="ARBA" id="ARBA00008072"/>
    </source>
</evidence>
<comment type="cofactor">
    <cofactor evidence="1 6">
        <name>Zn(2+)</name>
        <dbReference type="ChEBI" id="CHEBI:29105"/>
    </cofactor>
</comment>
<dbReference type="Pfam" id="PF08240">
    <property type="entry name" value="ADH_N"/>
    <property type="match status" value="1"/>
</dbReference>
<keyword evidence="4 6" id="KW-0862">Zinc</keyword>
<evidence type="ECO:0000256" key="3">
    <source>
        <dbReference type="ARBA" id="ARBA00022723"/>
    </source>
</evidence>
<evidence type="ECO:0000256" key="1">
    <source>
        <dbReference type="ARBA" id="ARBA00001947"/>
    </source>
</evidence>
<comment type="similarity">
    <text evidence="2 6">Belongs to the zinc-containing alcohol dehydrogenase family.</text>
</comment>
<dbReference type="InterPro" id="IPR002328">
    <property type="entry name" value="ADH_Zn_CS"/>
</dbReference>
<sequence>MEEPPPAGSDDAGTARGDRGVKAACIENGQVLVRELPDPEPGPGQALVRTHSCGLCASDAHFLSGGQNIIDLSRRMGGPYAALDYARAFVPGHEFVGEVLDYGRGSRRTVAPGRRVTSVPIMRQGGSHAVVGFSHACPGGCGELMLLDEDFLLEIPDGLPDDHAAMIEPLAVGLEHARRGRPGSGDVALVLGCGAIGLGVVAGLALAGVAPIIAADFHAERRELALRLGAHLAIDPRDTDPYGPHAQLGGRRVNLVYENVGVPGMLQRIVEGIPFDGRIVVGGYCMEPEPLYVFAAQNKRLNIQFAGGEEPQDMDLALRSIAEGRIDVAPWLGGRIGLGGVAGAIAGLSGPEAPVRTVVDPRLA</sequence>
<keyword evidence="11" id="KW-1185">Reference proteome</keyword>
<keyword evidence="7" id="KW-0812">Transmembrane</keyword>
<evidence type="ECO:0000259" key="9">
    <source>
        <dbReference type="Pfam" id="PF08240"/>
    </source>
</evidence>
<feature type="transmembrane region" description="Helical" evidence="7">
    <location>
        <begin position="187"/>
        <end position="214"/>
    </location>
</feature>
<proteinExistence type="inferred from homology"/>